<reference evidence="2" key="3">
    <citation type="submission" date="2023-05" db="EMBL/GenBank/DDBJ databases">
        <authorList>
            <person name="Smith C.H."/>
        </authorList>
    </citation>
    <scope>NUCLEOTIDE SEQUENCE</scope>
    <source>
        <strain evidence="2">CHS0354</strain>
        <tissue evidence="2">Mantle</tissue>
    </source>
</reference>
<evidence type="ECO:0000313" key="2">
    <source>
        <dbReference type="EMBL" id="KAK3602921.1"/>
    </source>
</evidence>
<dbReference type="AlphaFoldDB" id="A0AAE0T3I0"/>
<name>A0AAE0T3I0_9BIVA</name>
<comment type="caution">
    <text evidence="2">The sequence shown here is derived from an EMBL/GenBank/DDBJ whole genome shotgun (WGS) entry which is preliminary data.</text>
</comment>
<proteinExistence type="predicted"/>
<feature type="compositionally biased region" description="Polar residues" evidence="1">
    <location>
        <begin position="12"/>
        <end position="24"/>
    </location>
</feature>
<dbReference type="Proteomes" id="UP001195483">
    <property type="component" value="Unassembled WGS sequence"/>
</dbReference>
<gene>
    <name evidence="2" type="ORF">CHS0354_039339</name>
</gene>
<keyword evidence="3" id="KW-1185">Reference proteome</keyword>
<organism evidence="2 3">
    <name type="scientific">Potamilus streckersoni</name>
    <dbReference type="NCBI Taxonomy" id="2493646"/>
    <lineage>
        <taxon>Eukaryota</taxon>
        <taxon>Metazoa</taxon>
        <taxon>Spiralia</taxon>
        <taxon>Lophotrochozoa</taxon>
        <taxon>Mollusca</taxon>
        <taxon>Bivalvia</taxon>
        <taxon>Autobranchia</taxon>
        <taxon>Heteroconchia</taxon>
        <taxon>Palaeoheterodonta</taxon>
        <taxon>Unionida</taxon>
        <taxon>Unionoidea</taxon>
        <taxon>Unionidae</taxon>
        <taxon>Ambleminae</taxon>
        <taxon>Lampsilini</taxon>
        <taxon>Potamilus</taxon>
    </lineage>
</organism>
<feature type="region of interest" description="Disordered" evidence="1">
    <location>
        <begin position="10"/>
        <end position="37"/>
    </location>
</feature>
<dbReference type="EMBL" id="JAEAOA010002305">
    <property type="protein sequence ID" value="KAK3602921.1"/>
    <property type="molecule type" value="Genomic_DNA"/>
</dbReference>
<protein>
    <submittedName>
        <fullName evidence="2">Uncharacterized protein</fullName>
    </submittedName>
</protein>
<sequence length="117" mass="13271">MEKQNIALRLATKTNNTKRSSEAVSGQKKGGGTLPESGQRIQRLISLTYPCCPPDIRDRLAKDYFLGAVQDKNLKLEIWRHRPNSLQEAIRIRVEWEAFLLASVKQKPVSSACTDYK</sequence>
<evidence type="ECO:0000256" key="1">
    <source>
        <dbReference type="SAM" id="MobiDB-lite"/>
    </source>
</evidence>
<reference evidence="2" key="1">
    <citation type="journal article" date="2021" name="Genome Biol. Evol.">
        <title>A High-Quality Reference Genome for a Parasitic Bivalve with Doubly Uniparental Inheritance (Bivalvia: Unionida).</title>
        <authorList>
            <person name="Smith C.H."/>
        </authorList>
    </citation>
    <scope>NUCLEOTIDE SEQUENCE</scope>
    <source>
        <strain evidence="2">CHS0354</strain>
    </source>
</reference>
<accession>A0AAE0T3I0</accession>
<reference evidence="2" key="2">
    <citation type="journal article" date="2021" name="Genome Biol. Evol.">
        <title>Developing a high-quality reference genome for a parasitic bivalve with doubly uniparental inheritance (Bivalvia: Unionida).</title>
        <authorList>
            <person name="Smith C.H."/>
        </authorList>
    </citation>
    <scope>NUCLEOTIDE SEQUENCE</scope>
    <source>
        <strain evidence="2">CHS0354</strain>
        <tissue evidence="2">Mantle</tissue>
    </source>
</reference>
<evidence type="ECO:0000313" key="3">
    <source>
        <dbReference type="Proteomes" id="UP001195483"/>
    </source>
</evidence>